<proteinExistence type="predicted"/>
<comment type="caution">
    <text evidence="3">The sequence shown here is derived from an EMBL/GenBank/DDBJ whole genome shotgun (WGS) entry which is preliminary data.</text>
</comment>
<evidence type="ECO:0000259" key="2">
    <source>
        <dbReference type="PROSITE" id="PS50089"/>
    </source>
</evidence>
<dbReference type="InterPro" id="IPR013083">
    <property type="entry name" value="Znf_RING/FYVE/PHD"/>
</dbReference>
<keyword evidence="1" id="KW-0863">Zinc-finger</keyword>
<dbReference type="Gene3D" id="3.30.40.10">
    <property type="entry name" value="Zinc/RING finger domain, C3HC4 (zinc finger)"/>
    <property type="match status" value="1"/>
</dbReference>
<sequence>MATVQTSNYLPDIQHLLDIQGKDDAVALEVVCACCRQSKLDVSRSARYQKLGAERTVALPCGHVVGDRCVTRMFIRTPPPVACPICEYKMIYVPCGHFIAPALIPVNGNDPVRDRFPLTIPEGGNVPSACKECRWRTVQSKLRFVLVADCGLCRQRAELEMPYSEAEHEAHRAQHRAFGLKDTLAGIMELVWPDFVTRETGSSADKATADADRRQATLSLLVAMALSEVEDTVWYRTPARKPSGEVTRRNAAAVNSIEKSLLSWLMGARDDSRHTW</sequence>
<reference evidence="3 4" key="1">
    <citation type="submission" date="2018-06" db="EMBL/GenBank/DDBJ databases">
        <title>Complete Genomes of Monosporascus.</title>
        <authorList>
            <person name="Robinson A.J."/>
            <person name="Natvig D.O."/>
        </authorList>
    </citation>
    <scope>NUCLEOTIDE SEQUENCE [LARGE SCALE GENOMIC DNA]</scope>
    <source>
        <strain evidence="3 4">CBS 110550</strain>
    </source>
</reference>
<evidence type="ECO:0000256" key="1">
    <source>
        <dbReference type="PROSITE-ProRule" id="PRU00175"/>
    </source>
</evidence>
<evidence type="ECO:0000313" key="3">
    <source>
        <dbReference type="EMBL" id="RYP10709.1"/>
    </source>
</evidence>
<name>A0A4V1XCR9_9PEZI</name>
<dbReference type="AlphaFoldDB" id="A0A4V1XCR9"/>
<gene>
    <name evidence="3" type="ORF">DL764_000499</name>
</gene>
<organism evidence="3 4">
    <name type="scientific">Monosporascus ibericus</name>
    <dbReference type="NCBI Taxonomy" id="155417"/>
    <lineage>
        <taxon>Eukaryota</taxon>
        <taxon>Fungi</taxon>
        <taxon>Dikarya</taxon>
        <taxon>Ascomycota</taxon>
        <taxon>Pezizomycotina</taxon>
        <taxon>Sordariomycetes</taxon>
        <taxon>Xylariomycetidae</taxon>
        <taxon>Xylariales</taxon>
        <taxon>Xylariales incertae sedis</taxon>
        <taxon>Monosporascus</taxon>
    </lineage>
</organism>
<keyword evidence="1" id="KW-0862">Zinc</keyword>
<dbReference type="Proteomes" id="UP000293360">
    <property type="component" value="Unassembled WGS sequence"/>
</dbReference>
<dbReference type="SUPFAM" id="SSF57850">
    <property type="entry name" value="RING/U-box"/>
    <property type="match status" value="1"/>
</dbReference>
<keyword evidence="1" id="KW-0479">Metal-binding</keyword>
<keyword evidence="4" id="KW-1185">Reference proteome</keyword>
<dbReference type="GO" id="GO:0008270">
    <property type="term" value="F:zinc ion binding"/>
    <property type="evidence" value="ECO:0007669"/>
    <property type="project" value="UniProtKB-KW"/>
</dbReference>
<evidence type="ECO:0000313" key="4">
    <source>
        <dbReference type="Proteomes" id="UP000293360"/>
    </source>
</evidence>
<dbReference type="PROSITE" id="PS50089">
    <property type="entry name" value="ZF_RING_2"/>
    <property type="match status" value="1"/>
</dbReference>
<dbReference type="OrthoDB" id="2506647at2759"/>
<dbReference type="EMBL" id="QJNU01000014">
    <property type="protein sequence ID" value="RYP10709.1"/>
    <property type="molecule type" value="Genomic_DNA"/>
</dbReference>
<protein>
    <recommendedName>
        <fullName evidence="2">RING-type domain-containing protein</fullName>
    </recommendedName>
</protein>
<accession>A0A4V1XCR9</accession>
<dbReference type="InterPro" id="IPR001841">
    <property type="entry name" value="Znf_RING"/>
</dbReference>
<feature type="domain" description="RING-type" evidence="2">
    <location>
        <begin position="32"/>
        <end position="87"/>
    </location>
</feature>